<dbReference type="Proteomes" id="UP000274843">
    <property type="component" value="Unassembled WGS sequence"/>
</dbReference>
<reference evidence="1 2" key="1">
    <citation type="submission" date="2018-11" db="EMBL/GenBank/DDBJ databases">
        <title>Sequencing the genomes of 1000 actinobacteria strains.</title>
        <authorList>
            <person name="Klenk H.-P."/>
        </authorList>
    </citation>
    <scope>NUCLEOTIDE SEQUENCE [LARGE SCALE GENOMIC DNA]</scope>
    <source>
        <strain evidence="1 2">DSM 44348</strain>
    </source>
</reference>
<dbReference type="EMBL" id="RKHY01000001">
    <property type="protein sequence ID" value="ROS40728.1"/>
    <property type="molecule type" value="Genomic_DNA"/>
</dbReference>
<evidence type="ECO:0000313" key="2">
    <source>
        <dbReference type="Proteomes" id="UP000274843"/>
    </source>
</evidence>
<accession>A0A3N2GVS1</accession>
<keyword evidence="2" id="KW-1185">Reference proteome</keyword>
<sequence length="55" mass="6444">MNWVRATVDHLSRREVSPVVPATLRSDLSWARAYVRREMPKPDTLEPESWLRPAN</sequence>
<comment type="caution">
    <text evidence="1">The sequence shown here is derived from an EMBL/GenBank/DDBJ whole genome shotgun (WGS) entry which is preliminary data.</text>
</comment>
<dbReference type="RefSeq" id="WP_167344614.1">
    <property type="nucleotide sequence ID" value="NZ_CBDRBM010000022.1"/>
</dbReference>
<gene>
    <name evidence="1" type="ORF">EDD35_3068</name>
</gene>
<organism evidence="1 2">
    <name type="scientific">Amycolatopsis thermoflava</name>
    <dbReference type="NCBI Taxonomy" id="84480"/>
    <lineage>
        <taxon>Bacteria</taxon>
        <taxon>Bacillati</taxon>
        <taxon>Actinomycetota</taxon>
        <taxon>Actinomycetes</taxon>
        <taxon>Pseudonocardiales</taxon>
        <taxon>Pseudonocardiaceae</taxon>
        <taxon>Amycolatopsis</taxon>
        <taxon>Amycolatopsis methanolica group</taxon>
    </lineage>
</organism>
<dbReference type="GeneID" id="301849306"/>
<evidence type="ECO:0000313" key="1">
    <source>
        <dbReference type="EMBL" id="ROS40728.1"/>
    </source>
</evidence>
<dbReference type="AlphaFoldDB" id="A0A3N2GVS1"/>
<name>A0A3N2GVS1_9PSEU</name>
<proteinExistence type="predicted"/>
<protein>
    <submittedName>
        <fullName evidence="1">Uncharacterized protein</fullName>
    </submittedName>
</protein>